<accession>A0A517SEM0</accession>
<dbReference type="AlphaFoldDB" id="A0A517SEM0"/>
<keyword evidence="1" id="KW-0472">Membrane</keyword>
<feature type="transmembrane region" description="Helical" evidence="1">
    <location>
        <begin position="74"/>
        <end position="95"/>
    </location>
</feature>
<keyword evidence="1" id="KW-1133">Transmembrane helix</keyword>
<feature type="transmembrane region" description="Helical" evidence="1">
    <location>
        <begin position="12"/>
        <end position="31"/>
    </location>
</feature>
<evidence type="ECO:0000313" key="2">
    <source>
        <dbReference type="EMBL" id="QDT54582.1"/>
    </source>
</evidence>
<dbReference type="Proteomes" id="UP000315700">
    <property type="component" value="Chromosome"/>
</dbReference>
<evidence type="ECO:0000313" key="3">
    <source>
        <dbReference type="Proteomes" id="UP000315700"/>
    </source>
</evidence>
<name>A0A517SEM0_9PLAN</name>
<proteinExistence type="predicted"/>
<protein>
    <submittedName>
        <fullName evidence="2">Uncharacterized protein</fullName>
    </submittedName>
</protein>
<dbReference type="InParanoid" id="A0A517SEM0"/>
<reference evidence="2 3" key="1">
    <citation type="submission" date="2019-02" db="EMBL/GenBank/DDBJ databases">
        <title>Deep-cultivation of Planctomycetes and their phenomic and genomic characterization uncovers novel biology.</title>
        <authorList>
            <person name="Wiegand S."/>
            <person name="Jogler M."/>
            <person name="Boedeker C."/>
            <person name="Pinto D."/>
            <person name="Vollmers J."/>
            <person name="Rivas-Marin E."/>
            <person name="Kohn T."/>
            <person name="Peeters S.H."/>
            <person name="Heuer A."/>
            <person name="Rast P."/>
            <person name="Oberbeckmann S."/>
            <person name="Bunk B."/>
            <person name="Jeske O."/>
            <person name="Meyerdierks A."/>
            <person name="Storesund J.E."/>
            <person name="Kallscheuer N."/>
            <person name="Luecker S."/>
            <person name="Lage O.M."/>
            <person name="Pohl T."/>
            <person name="Merkel B.J."/>
            <person name="Hornburger P."/>
            <person name="Mueller R.-W."/>
            <person name="Bruemmer F."/>
            <person name="Labrenz M."/>
            <person name="Spormann A.M."/>
            <person name="Op den Camp H."/>
            <person name="Overmann J."/>
            <person name="Amann R."/>
            <person name="Jetten M.S.M."/>
            <person name="Mascher T."/>
            <person name="Medema M.H."/>
            <person name="Devos D.P."/>
            <person name="Kaster A.-K."/>
            <person name="Ovreas L."/>
            <person name="Rohde M."/>
            <person name="Galperin M.Y."/>
            <person name="Jogler C."/>
        </authorList>
    </citation>
    <scope>NUCLEOTIDE SEQUENCE [LARGE SCALE GENOMIC DNA]</scope>
    <source>
        <strain evidence="2 3">Pan44</strain>
    </source>
</reference>
<sequence length="109" mass="12038">MAVLDPIIKRMVTTAIRVTPVAFAVVLWTALILEFHSRTPGPGAGTVVLVLSGVSAAVYFLIRGRRHAIGLSMLIAYSVAVLSVATFVMLLRRIYDLQDWIEFGLLPWR</sequence>
<keyword evidence="1" id="KW-0812">Transmembrane</keyword>
<dbReference type="KEGG" id="ccos:Pan44_26150"/>
<organism evidence="2 3">
    <name type="scientific">Caulifigura coniformis</name>
    <dbReference type="NCBI Taxonomy" id="2527983"/>
    <lineage>
        <taxon>Bacteria</taxon>
        <taxon>Pseudomonadati</taxon>
        <taxon>Planctomycetota</taxon>
        <taxon>Planctomycetia</taxon>
        <taxon>Planctomycetales</taxon>
        <taxon>Planctomycetaceae</taxon>
        <taxon>Caulifigura</taxon>
    </lineage>
</organism>
<keyword evidence="3" id="KW-1185">Reference proteome</keyword>
<gene>
    <name evidence="2" type="ORF">Pan44_26150</name>
</gene>
<feature type="transmembrane region" description="Helical" evidence="1">
    <location>
        <begin position="43"/>
        <end position="62"/>
    </location>
</feature>
<dbReference type="EMBL" id="CP036271">
    <property type="protein sequence ID" value="QDT54582.1"/>
    <property type="molecule type" value="Genomic_DNA"/>
</dbReference>
<evidence type="ECO:0000256" key="1">
    <source>
        <dbReference type="SAM" id="Phobius"/>
    </source>
</evidence>